<protein>
    <submittedName>
        <fullName evidence="1">DUF2791 family P-loop domain-containing protein</fullName>
    </submittedName>
</protein>
<dbReference type="EMBL" id="JAHBCL010000003">
    <property type="protein sequence ID" value="MBS7525616.1"/>
    <property type="molecule type" value="Genomic_DNA"/>
</dbReference>
<gene>
    <name evidence="1" type="ORF">KHM83_02885</name>
</gene>
<comment type="caution">
    <text evidence="1">The sequence shown here is derived from an EMBL/GenBank/DDBJ whole genome shotgun (WGS) entry which is preliminary data.</text>
</comment>
<dbReference type="RefSeq" id="WP_213235399.1">
    <property type="nucleotide sequence ID" value="NZ_JAHBCL010000003.1"/>
</dbReference>
<organism evidence="1 2">
    <name type="scientific">Fusibacter paucivorans</name>
    <dbReference type="NCBI Taxonomy" id="76009"/>
    <lineage>
        <taxon>Bacteria</taxon>
        <taxon>Bacillati</taxon>
        <taxon>Bacillota</taxon>
        <taxon>Clostridia</taxon>
        <taxon>Eubacteriales</taxon>
        <taxon>Eubacteriales Family XII. Incertae Sedis</taxon>
        <taxon>Fusibacter</taxon>
    </lineage>
</organism>
<reference evidence="1 2" key="1">
    <citation type="submission" date="2021-05" db="EMBL/GenBank/DDBJ databases">
        <title>Fusibacter ferrireducens sp. nov., an anaerobic, sulfur- and Fe-reducing bacterium isolated from the mangrove sediment.</title>
        <authorList>
            <person name="Qiu D."/>
        </authorList>
    </citation>
    <scope>NUCLEOTIDE SEQUENCE [LARGE SCALE GENOMIC DNA]</scope>
    <source>
        <strain evidence="1 2">DSM 12116</strain>
    </source>
</reference>
<proteinExistence type="predicted"/>
<dbReference type="Gene3D" id="3.40.50.300">
    <property type="entry name" value="P-loop containing nucleotide triphosphate hydrolases"/>
    <property type="match status" value="1"/>
</dbReference>
<evidence type="ECO:0000313" key="2">
    <source>
        <dbReference type="Proteomes" id="UP000746471"/>
    </source>
</evidence>
<name>A0ABS5PLZ5_9FIRM</name>
<dbReference type="InterPro" id="IPR021228">
    <property type="entry name" value="BrxD"/>
</dbReference>
<dbReference type="Proteomes" id="UP000746471">
    <property type="component" value="Unassembled WGS sequence"/>
</dbReference>
<dbReference type="Pfam" id="PF10923">
    <property type="entry name" value="BrxC_BrxD"/>
    <property type="match status" value="1"/>
</dbReference>
<sequence length="378" mass="42620">MQSKAIINALRYGTPPAESSWQSFGRENEIRAFNTQLALIKDGASAVKLMLGDFGTGKSELISTLKRHALEKDYVIATLQIQDGFRFNKINDFYYAIMHNLSVKHHATGKASFNDLFEIWLNNLQHSPFPNQNRFEINAVCQALSQYNMNFARAFLSFMRARIQKNPEMQQVTTAWLTGERQIPYALKQKYGLTGFVDKTNTLDFLSAFCKLLTLLDYKGLVVFIDELDLIMDYRSDLRNAAFQNLKQLIDLGDLQHALFYFSGSKSLIEDADKGILSLPSLAQRLNYTNPAAFDGTNLTQPISCLTPLSSDQLKSLGIKIASIYREAYADNVSIDNTRMLHTIDSLVTAANTRQFVTSLIAHLDTCHHEDDAQMPSS</sequence>
<dbReference type="InterPro" id="IPR027417">
    <property type="entry name" value="P-loop_NTPase"/>
</dbReference>
<accession>A0ABS5PLZ5</accession>
<keyword evidence="2" id="KW-1185">Reference proteome</keyword>
<dbReference type="SUPFAM" id="SSF52540">
    <property type="entry name" value="P-loop containing nucleoside triphosphate hydrolases"/>
    <property type="match status" value="1"/>
</dbReference>
<evidence type="ECO:0000313" key="1">
    <source>
        <dbReference type="EMBL" id="MBS7525616.1"/>
    </source>
</evidence>